<dbReference type="CDD" id="cd24015">
    <property type="entry name" value="ASKHA_NBD_PanK-III"/>
    <property type="match status" value="1"/>
</dbReference>
<evidence type="ECO:0000256" key="4">
    <source>
        <dbReference type="ARBA" id="ARBA00005225"/>
    </source>
</evidence>
<dbReference type="PANTHER" id="PTHR34265">
    <property type="entry name" value="TYPE III PANTOTHENATE KINASE"/>
    <property type="match status" value="1"/>
</dbReference>
<keyword evidence="10 16" id="KW-0418">Kinase</keyword>
<organism evidence="17 18">
    <name type="scientific">Methylotuvimicrobium buryatense</name>
    <name type="common">Methylomicrobium buryatense</name>
    <dbReference type="NCBI Taxonomy" id="95641"/>
    <lineage>
        <taxon>Bacteria</taxon>
        <taxon>Pseudomonadati</taxon>
        <taxon>Pseudomonadota</taxon>
        <taxon>Gammaproteobacteria</taxon>
        <taxon>Methylococcales</taxon>
        <taxon>Methylococcaceae</taxon>
        <taxon>Methylotuvimicrobium</taxon>
    </lineage>
</organism>
<comment type="catalytic activity">
    <reaction evidence="1 16">
        <text>(R)-pantothenate + ATP = (R)-4'-phosphopantothenate + ADP + H(+)</text>
        <dbReference type="Rhea" id="RHEA:16373"/>
        <dbReference type="ChEBI" id="CHEBI:10986"/>
        <dbReference type="ChEBI" id="CHEBI:15378"/>
        <dbReference type="ChEBI" id="CHEBI:29032"/>
        <dbReference type="ChEBI" id="CHEBI:30616"/>
        <dbReference type="ChEBI" id="CHEBI:456216"/>
        <dbReference type="EC" id="2.7.1.33"/>
    </reaction>
</comment>
<feature type="binding site" evidence="16">
    <location>
        <position position="124"/>
    </location>
    <ligand>
        <name>K(+)</name>
        <dbReference type="ChEBI" id="CHEBI:29103"/>
    </ligand>
</feature>
<dbReference type="Gene3D" id="3.30.420.40">
    <property type="match status" value="2"/>
</dbReference>
<comment type="cofactor">
    <cofactor evidence="2">
        <name>K(+)</name>
        <dbReference type="ChEBI" id="CHEBI:29103"/>
    </cofactor>
</comment>
<dbReference type="EC" id="2.7.1.33" evidence="6 16"/>
<dbReference type="GO" id="GO:0004594">
    <property type="term" value="F:pantothenate kinase activity"/>
    <property type="evidence" value="ECO:0007669"/>
    <property type="project" value="UniProtKB-UniRule"/>
</dbReference>
<feature type="binding site" evidence="16">
    <location>
        <position position="127"/>
    </location>
    <ligand>
        <name>ATP</name>
        <dbReference type="ChEBI" id="CHEBI:30616"/>
    </ligand>
</feature>
<comment type="pathway">
    <text evidence="4 16">Cofactor biosynthesis; coenzyme A biosynthesis; CoA from (R)-pantothenate: step 1/5.</text>
</comment>
<comment type="similarity">
    <text evidence="14 16">Belongs to the type III pantothenate kinase family.</text>
</comment>
<dbReference type="RefSeq" id="WP_017839399.1">
    <property type="nucleotide sequence ID" value="NZ_CP035467.1"/>
</dbReference>
<dbReference type="GO" id="GO:0015937">
    <property type="term" value="P:coenzyme A biosynthetic process"/>
    <property type="evidence" value="ECO:0007669"/>
    <property type="project" value="UniProtKB-UniRule"/>
</dbReference>
<dbReference type="GO" id="GO:0005737">
    <property type="term" value="C:cytoplasm"/>
    <property type="evidence" value="ECO:0007669"/>
    <property type="project" value="UniProtKB-SubCell"/>
</dbReference>
<comment type="subunit">
    <text evidence="5 16">Homodimer.</text>
</comment>
<comment type="subcellular location">
    <subcellularLocation>
        <location evidence="3 16">Cytoplasm</location>
    </subcellularLocation>
</comment>
<gene>
    <name evidence="16" type="primary">coaX</name>
    <name evidence="17" type="ORF">EQU24_11305</name>
</gene>
<keyword evidence="11 16" id="KW-0067">ATP-binding</keyword>
<evidence type="ECO:0000256" key="8">
    <source>
        <dbReference type="ARBA" id="ARBA00022679"/>
    </source>
</evidence>
<dbReference type="HAMAP" id="MF_01274">
    <property type="entry name" value="Pantothen_kinase_3"/>
    <property type="match status" value="1"/>
</dbReference>
<sequence length="303" mass="32842">MDLLVDIGNSRVKWGINNNRLEPGVPVIHQDSNFEARLFSIWRALPKSPRRMAISCVASKSVLDQVKTIALDLWPSLSIIQAHSVAEAYGVRNAYEYPEKLGVDRWLCLIAARHYWSESVCIIDCGTAITIDAMDRNGCHLGGLICPGLTLMKQSLSNGTANLQLSAQSGLPSLARNTNDAIDNGALYAVIGLIKSVIADLNKPVKDLDVDNSPILQRVRLPDCQVSAAGKAAVKPTRTYSRHPVKRATEPSKKLIVPGRYLSRNPKLVLTGGDAGDIAPHLDNLSCVVPDLVLKGLSLILAE</sequence>
<dbReference type="InterPro" id="IPR004619">
    <property type="entry name" value="Type_III_PanK"/>
</dbReference>
<evidence type="ECO:0000256" key="10">
    <source>
        <dbReference type="ARBA" id="ARBA00022777"/>
    </source>
</evidence>
<dbReference type="GO" id="GO:0046872">
    <property type="term" value="F:metal ion binding"/>
    <property type="evidence" value="ECO:0007669"/>
    <property type="project" value="UniProtKB-KW"/>
</dbReference>
<keyword evidence="7 16" id="KW-0963">Cytoplasm</keyword>
<dbReference type="InterPro" id="IPR043129">
    <property type="entry name" value="ATPase_NBD"/>
</dbReference>
<evidence type="ECO:0000256" key="11">
    <source>
        <dbReference type="ARBA" id="ARBA00022840"/>
    </source>
</evidence>
<dbReference type="EMBL" id="CP035467">
    <property type="protein sequence ID" value="QCW82761.1"/>
    <property type="molecule type" value="Genomic_DNA"/>
</dbReference>
<evidence type="ECO:0000313" key="18">
    <source>
        <dbReference type="Proteomes" id="UP000305881"/>
    </source>
</evidence>
<comment type="function">
    <text evidence="16">Catalyzes the phosphorylation of pantothenate (Pan), the first step in CoA biosynthesis.</text>
</comment>
<feature type="binding site" evidence="16">
    <location>
        <begin position="6"/>
        <end position="13"/>
    </location>
    <ligand>
        <name>ATP</name>
        <dbReference type="ChEBI" id="CHEBI:30616"/>
    </ligand>
</feature>
<dbReference type="KEGG" id="mbur:EQU24_11305"/>
<accession>A0A4P9UR26</accession>
<dbReference type="AlphaFoldDB" id="A0A4P9UR26"/>
<protein>
    <recommendedName>
        <fullName evidence="15 16">Type III pantothenate kinase</fullName>
        <ecNumber evidence="6 16">2.7.1.33</ecNumber>
    </recommendedName>
    <alternativeName>
        <fullName evidence="16">PanK-III</fullName>
    </alternativeName>
    <alternativeName>
        <fullName evidence="16">Pantothenic acid kinase</fullName>
    </alternativeName>
</protein>
<evidence type="ECO:0000256" key="7">
    <source>
        <dbReference type="ARBA" id="ARBA00022490"/>
    </source>
</evidence>
<evidence type="ECO:0000256" key="6">
    <source>
        <dbReference type="ARBA" id="ARBA00012102"/>
    </source>
</evidence>
<keyword evidence="9 16" id="KW-0547">Nucleotide-binding</keyword>
<keyword evidence="8 16" id="KW-0808">Transferase</keyword>
<feature type="binding site" evidence="16">
    <location>
        <position position="178"/>
    </location>
    <ligand>
        <name>substrate</name>
    </ligand>
</feature>
<feature type="binding site" evidence="16">
    <location>
        <position position="95"/>
    </location>
    <ligand>
        <name>substrate</name>
    </ligand>
</feature>
<proteinExistence type="inferred from homology"/>
<feature type="binding site" evidence="16">
    <location>
        <begin position="102"/>
        <end position="105"/>
    </location>
    <ligand>
        <name>substrate</name>
    </ligand>
</feature>
<keyword evidence="16" id="KW-0479">Metal-binding</keyword>
<evidence type="ECO:0000256" key="12">
    <source>
        <dbReference type="ARBA" id="ARBA00022958"/>
    </source>
</evidence>
<dbReference type="UniPathway" id="UPA00241">
    <property type="reaction ID" value="UER00352"/>
</dbReference>
<keyword evidence="18" id="KW-1185">Reference proteome</keyword>
<dbReference type="Pfam" id="PF03309">
    <property type="entry name" value="Pan_kinase"/>
    <property type="match status" value="1"/>
</dbReference>
<evidence type="ECO:0000256" key="2">
    <source>
        <dbReference type="ARBA" id="ARBA00001958"/>
    </source>
</evidence>
<evidence type="ECO:0000256" key="3">
    <source>
        <dbReference type="ARBA" id="ARBA00004496"/>
    </source>
</evidence>
<evidence type="ECO:0000313" key="17">
    <source>
        <dbReference type="EMBL" id="QCW82761.1"/>
    </source>
</evidence>
<evidence type="ECO:0000256" key="16">
    <source>
        <dbReference type="HAMAP-Rule" id="MF_01274"/>
    </source>
</evidence>
<evidence type="ECO:0000256" key="9">
    <source>
        <dbReference type="ARBA" id="ARBA00022741"/>
    </source>
</evidence>
<name>A0A4P9UR26_METBY</name>
<comment type="cofactor">
    <cofactor evidence="16">
        <name>NH4(+)</name>
        <dbReference type="ChEBI" id="CHEBI:28938"/>
    </cofactor>
    <cofactor evidence="16">
        <name>K(+)</name>
        <dbReference type="ChEBI" id="CHEBI:29103"/>
    </cofactor>
    <text evidence="16">A monovalent cation. Ammonium or potassium.</text>
</comment>
<evidence type="ECO:0000256" key="15">
    <source>
        <dbReference type="ARBA" id="ARBA00040883"/>
    </source>
</evidence>
<dbReference type="SUPFAM" id="SSF53067">
    <property type="entry name" value="Actin-like ATPase domain"/>
    <property type="match status" value="2"/>
</dbReference>
<keyword evidence="12 16" id="KW-0630">Potassium</keyword>
<evidence type="ECO:0000256" key="5">
    <source>
        <dbReference type="ARBA" id="ARBA00011738"/>
    </source>
</evidence>
<evidence type="ECO:0000256" key="1">
    <source>
        <dbReference type="ARBA" id="ARBA00001206"/>
    </source>
</evidence>
<evidence type="ECO:0000256" key="13">
    <source>
        <dbReference type="ARBA" id="ARBA00022993"/>
    </source>
</evidence>
<feature type="active site" description="Proton acceptor" evidence="16">
    <location>
        <position position="104"/>
    </location>
</feature>
<dbReference type="GO" id="GO:0005524">
    <property type="term" value="F:ATP binding"/>
    <property type="evidence" value="ECO:0007669"/>
    <property type="project" value="UniProtKB-UniRule"/>
</dbReference>
<evidence type="ECO:0000256" key="14">
    <source>
        <dbReference type="ARBA" id="ARBA00038036"/>
    </source>
</evidence>
<reference evidence="18" key="1">
    <citation type="journal article" date="2019" name="J. Bacteriol.">
        <title>A Mutagenic Screen Identifies a TonB-Dependent Receptor Required for the Lanthanide Metal Switch in the Type I Methanotroph 'Methylotuvimicrobium buryatense' 5GB1C.</title>
        <authorList>
            <person name="Groom J.D."/>
            <person name="Ford S.M."/>
            <person name="Pesesky M.W."/>
            <person name="Lidstrom M.E."/>
        </authorList>
    </citation>
    <scope>NUCLEOTIDE SEQUENCE [LARGE SCALE GENOMIC DNA]</scope>
    <source>
        <strain evidence="18">5GB1C</strain>
    </source>
</reference>
<dbReference type="Proteomes" id="UP000305881">
    <property type="component" value="Chromosome"/>
</dbReference>
<keyword evidence="13 16" id="KW-0173">Coenzyme A biosynthesis</keyword>
<dbReference type="OrthoDB" id="9781305at2"/>
<dbReference type="PANTHER" id="PTHR34265:SF1">
    <property type="entry name" value="TYPE III PANTOTHENATE KINASE"/>
    <property type="match status" value="1"/>
</dbReference>
<dbReference type="NCBIfam" id="TIGR00671">
    <property type="entry name" value="baf"/>
    <property type="match status" value="1"/>
</dbReference>
<dbReference type="STRING" id="675511.GCA_000341735_00774"/>